<dbReference type="InterPro" id="IPR011049">
    <property type="entry name" value="Serralysin-like_metalloprot_C"/>
</dbReference>
<dbReference type="InterPro" id="IPR001343">
    <property type="entry name" value="Hemolysn_Ca-bd"/>
</dbReference>
<dbReference type="RefSeq" id="WP_377832189.1">
    <property type="nucleotide sequence ID" value="NZ_JBHRSK010000004.1"/>
</dbReference>
<feature type="coiled-coil region" evidence="8">
    <location>
        <begin position="7"/>
        <end position="58"/>
    </location>
</feature>
<accession>A0ABV7ADW3</accession>
<dbReference type="Gene3D" id="2.150.10.10">
    <property type="entry name" value="Serralysin-like metalloprotease, C-terminal"/>
    <property type="match status" value="8"/>
</dbReference>
<sequence>MTTGQDLVDFRTNLVRTESNLDDLQGKVDTLKETAGDAKDALELSKELEDNLRDYKDSIRAELFTLKLLEKAGPLKLPARAMKTALNAMDDVVDATLDKVTKINDKVEQYKIIDKLDQTETKLGEISDGLETAKDKTDGYHQTVDTLITGFDLVGSPADPIEAAIDSAVSPLNTVLDGLNTSYEDLDTGLKTFLGDMRPAWFKAAISTASSFNAIAASLSSIASPLTAAYNLLKPIEPVLDAVGFIFKITVDPVLNWISDHIGLTGLLNSFADKMADLLPSPDALVNLEANLGAMLGQLDHFIDASGLSADLNDFLAALGLDGLDPLNPGNTGPFQIGTDGNDALTGGAGHDVLDGRGGDDTLHGGAGDDILIASAGNDTVDGGDGTDRLVFHGNFLDFTYSGDAGSGPVVFHQKDGGGDGYETADHVEIFVFRDASFTRAQLFDSVHTATGPTLNGSAGADFLFAAAAAVEINGLGGNDTIRGSDQADTLNGGAGDDIITSGKGADHVDGGAGSDTWYYPDNPSSNALTTVDLVAGTAWDGDSRDTLSGIENVIVKDDRDVVLKGDGHGNTFATAGGDDYIDGAGGNDRITAGAGKNLLIGGDGADTITGGESSDTFLGSGTPAPGGDHYDGGAGTDRLIYSDYYLRNEVNWDWQPTRPAVTGSGALRLHVGSGTIAHLSADGTSVLARDHATGIEVFTGSDGNDTIWGAETAPGVAAGDVTIDGGQGDDLIYSGGAHNVNGGGGQDTIFVTGATSYIDGGGSDATLDLRNFDDVRWSIRNGFGATTQMRAYSTAQVNGLGSDQPSPPALNGLVFGANMYHTGHIFLGDGNDEYYLSGTEQVTVHGGLGDDRLVRSTSNDGNPSAAFFGDGGDDYLGLSLNGSLHGGAGNDTLHVQASGGGHLIAGDAGNDIFDIGRMDGTLHGGAGHDLLSLDFASNVASGVTLDLATGILATPGDINGIDATVSGIEAVIGSDSLSDTLLGSAAAEQLAGRGGSDSLDGRGGNDQLYGGAGNDTLHGGAGDDLLHGGGGSNILDGGAGNDTVSYANATPTDAYGGTAAADFGGVRIELDNGRAYFLDGSDQFTGIESAIGGKGDDTISGSDGANVLAGGGGNDILAGGRGDDILLAGAGADSLDGGAGSDTLVLDICDSTLDGGAGTDLLDLGTLNGPVLLDLALGAYRADLPHEVPVWADTGTSEDRLVNGVMLSPELVLEAQPQFANSADDLSRDVSTTDHSADLAFETVTDSYRGVLLNIEQVHGGIGDDTIQGTAAAETLQGGIGGDSLVGAGGDDRLEGGAGADHLLAGAGADTVSGGNGPDLAYLGAGADLFHDNGQGGAPGQDTVFAGAGSDTVQGGGGNDVFHGGAGADLILGRLGADALFGEGGADTLESGAGADTVAGGDGRDLAYLGAGADLYQDSGQGGAPGQDTVFAGAGNDTVQGGGGNDVFHGGAGADLILGRLGNDALFGGDGADTLLGGDGNDRATGGNGRDLANLGAGNDLFFDTGQGGVAGQDTVYGGLGNDSLYGGGGADRLFGGKGADRLVGQLGDDRLTGGGGADSFVFTPGFGRDSVTDYGKGVDALSFDPALWSGTLTAQQLVSQFAQDAGSDVVFDFGHGNVLTLEGVANLDGLAADIHIL</sequence>
<keyword evidence="4" id="KW-0800">Toxin</keyword>
<keyword evidence="7" id="KW-0472">Membrane</keyword>
<dbReference type="EMBL" id="JBHRSK010000004">
    <property type="protein sequence ID" value="MFC2967539.1"/>
    <property type="molecule type" value="Genomic_DNA"/>
</dbReference>
<comment type="subcellular location">
    <subcellularLocation>
        <location evidence="1">Membrane</location>
    </subcellularLocation>
    <subcellularLocation>
        <location evidence="2">Secreted</location>
    </subcellularLocation>
</comment>
<keyword evidence="5" id="KW-0677">Repeat</keyword>
<evidence type="ECO:0000256" key="1">
    <source>
        <dbReference type="ARBA" id="ARBA00004370"/>
    </source>
</evidence>
<comment type="caution">
    <text evidence="10">The sequence shown here is derived from an EMBL/GenBank/DDBJ whole genome shotgun (WGS) entry which is preliminary data.</text>
</comment>
<gene>
    <name evidence="10" type="ORF">ACFOES_05485</name>
</gene>
<dbReference type="SUPFAM" id="SSF51120">
    <property type="entry name" value="beta-Roll"/>
    <property type="match status" value="10"/>
</dbReference>
<dbReference type="Pfam" id="PF00353">
    <property type="entry name" value="HemolysinCabind"/>
    <property type="match status" value="13"/>
</dbReference>
<dbReference type="PANTHER" id="PTHR38340:SF1">
    <property type="entry name" value="S-LAYER PROTEIN"/>
    <property type="match status" value="1"/>
</dbReference>
<dbReference type="InterPro" id="IPR003995">
    <property type="entry name" value="RTX_toxin_determinant-A"/>
</dbReference>
<evidence type="ECO:0000256" key="9">
    <source>
        <dbReference type="SAM" id="MobiDB-lite"/>
    </source>
</evidence>
<keyword evidence="3" id="KW-0964">Secreted</keyword>
<dbReference type="PRINTS" id="PR01488">
    <property type="entry name" value="RTXTOXINA"/>
</dbReference>
<evidence type="ECO:0000256" key="4">
    <source>
        <dbReference type="ARBA" id="ARBA00022656"/>
    </source>
</evidence>
<dbReference type="PROSITE" id="PS00330">
    <property type="entry name" value="HEMOLYSIN_CALCIUM"/>
    <property type="match status" value="7"/>
</dbReference>
<keyword evidence="6" id="KW-0843">Virulence</keyword>
<name>A0ABV7ADW3_9RHOB</name>
<evidence type="ECO:0000256" key="7">
    <source>
        <dbReference type="ARBA" id="ARBA00023136"/>
    </source>
</evidence>
<evidence type="ECO:0000256" key="3">
    <source>
        <dbReference type="ARBA" id="ARBA00022525"/>
    </source>
</evidence>
<evidence type="ECO:0000313" key="11">
    <source>
        <dbReference type="Proteomes" id="UP001595443"/>
    </source>
</evidence>
<reference evidence="11" key="1">
    <citation type="journal article" date="2019" name="Int. J. Syst. Evol. Microbiol.">
        <title>The Global Catalogue of Microorganisms (GCM) 10K type strain sequencing project: providing services to taxonomists for standard genome sequencing and annotation.</title>
        <authorList>
            <consortium name="The Broad Institute Genomics Platform"/>
            <consortium name="The Broad Institute Genome Sequencing Center for Infectious Disease"/>
            <person name="Wu L."/>
            <person name="Ma J."/>
        </authorList>
    </citation>
    <scope>NUCLEOTIDE SEQUENCE [LARGE SCALE GENOMIC DNA]</scope>
    <source>
        <strain evidence="11">KCTC 62192</strain>
    </source>
</reference>
<dbReference type="PANTHER" id="PTHR38340">
    <property type="entry name" value="S-LAYER PROTEIN"/>
    <property type="match status" value="1"/>
</dbReference>
<evidence type="ECO:0000313" key="10">
    <source>
        <dbReference type="EMBL" id="MFC2967539.1"/>
    </source>
</evidence>
<feature type="region of interest" description="Disordered" evidence="9">
    <location>
        <begin position="993"/>
        <end position="1015"/>
    </location>
</feature>
<keyword evidence="11" id="KW-1185">Reference proteome</keyword>
<keyword evidence="8" id="KW-0175">Coiled coil</keyword>
<dbReference type="Proteomes" id="UP001595443">
    <property type="component" value="Unassembled WGS sequence"/>
</dbReference>
<protein>
    <recommendedName>
        <fullName evidence="12">Ca2+-binding protein, RTX toxin-related</fullName>
    </recommendedName>
</protein>
<organism evidence="10 11">
    <name type="scientific">Acidimangrovimonas pyrenivorans</name>
    <dbReference type="NCBI Taxonomy" id="2030798"/>
    <lineage>
        <taxon>Bacteria</taxon>
        <taxon>Pseudomonadati</taxon>
        <taxon>Pseudomonadota</taxon>
        <taxon>Alphaproteobacteria</taxon>
        <taxon>Rhodobacterales</taxon>
        <taxon>Paracoccaceae</taxon>
        <taxon>Acidimangrovimonas</taxon>
    </lineage>
</organism>
<evidence type="ECO:0000256" key="8">
    <source>
        <dbReference type="SAM" id="Coils"/>
    </source>
</evidence>
<proteinExistence type="predicted"/>
<evidence type="ECO:0008006" key="12">
    <source>
        <dbReference type="Google" id="ProtNLM"/>
    </source>
</evidence>
<dbReference type="PRINTS" id="PR00313">
    <property type="entry name" value="CABNDNGRPT"/>
</dbReference>
<dbReference type="InterPro" id="IPR050557">
    <property type="entry name" value="RTX_toxin/Mannuronan_C5-epim"/>
</dbReference>
<evidence type="ECO:0000256" key="6">
    <source>
        <dbReference type="ARBA" id="ARBA00023026"/>
    </source>
</evidence>
<evidence type="ECO:0000256" key="5">
    <source>
        <dbReference type="ARBA" id="ARBA00022737"/>
    </source>
</evidence>
<evidence type="ECO:0000256" key="2">
    <source>
        <dbReference type="ARBA" id="ARBA00004613"/>
    </source>
</evidence>
<dbReference type="InterPro" id="IPR018511">
    <property type="entry name" value="Hemolysin-typ_Ca-bd_CS"/>
</dbReference>